<dbReference type="NCBIfam" id="NF004440">
    <property type="entry name" value="PRK05777.1-3"/>
    <property type="match status" value="1"/>
</dbReference>
<keyword evidence="3 5" id="KW-1133">Transmembrane helix</keyword>
<dbReference type="PANTHER" id="PTHR22773">
    <property type="entry name" value="NADH DEHYDROGENASE"/>
    <property type="match status" value="1"/>
</dbReference>
<feature type="transmembrane region" description="Helical" evidence="5">
    <location>
        <begin position="300"/>
        <end position="322"/>
    </location>
</feature>
<evidence type="ECO:0000313" key="9">
    <source>
        <dbReference type="Proteomes" id="UP001597296"/>
    </source>
</evidence>
<evidence type="ECO:0000256" key="1">
    <source>
        <dbReference type="ARBA" id="ARBA00004127"/>
    </source>
</evidence>
<comment type="function">
    <text evidence="5">NDH-1 shuttles electrons from NADH, via FMN and iron-sulfur (Fe-S) centers, to quinones in the respiratory chain. The immediate electron acceptor for the enzyme in this species is believed to be ubiquinone. Couples the redox reaction to proton translocation (for every two electrons transferred, four hydrogen ions are translocated across the cytoplasmic membrane), and thus conserves the redox energy in a proton gradient.</text>
</comment>
<sequence length="484" mass="51294">MTVTLDLLPVLPELFLALSGLLLVLVGVFRRDEDGTRTVATLAIMAMVMTMLLVWALGPDRQTAFAGLFVADRFAAFAKQMILVGAILSTAIALPFLEREQIARFEFPLLILLSTLGLMTMVSANDFMTLYMGLELGSLPLYVLAAYHRDSARSAEAGVKYFVLGALASGLLLYGVSLLYGFAGTTSFLGLARGLGETGGAPSVGIVVGLVLVVAGLAFKISAAPFHMWTPDVYEGAPTPVTAFFSVAPKIAALCLLTRVMVEPFGGMVEQWRQVVIAVALLSMLVGGFAALGQRNIKRLMAYSSIGHAGYALVGLAAGSVLGVQAVLIYLAIYLFMNIGVFAVILSMRRMGQMVERIEDLAGLARTQPAMAFVMAMLMFSMAGIPPLAGFWGKFYVFMAAIEAGLYPLAVLGVLTSVVAAFYYLRIVKLMYFDEPVEAFDRPIGPAPAFAMGLGGVVVLGFTFLPAPLVTGAKAAAAALFPAG</sequence>
<gene>
    <name evidence="5 8" type="primary">nuoN</name>
    <name evidence="8" type="ORF">ACFSNB_14710</name>
</gene>
<dbReference type="RefSeq" id="WP_377317881.1">
    <property type="nucleotide sequence ID" value="NZ_JBHUIY010000034.1"/>
</dbReference>
<feature type="domain" description="NADH:quinone oxidoreductase/Mrp antiporter transmembrane" evidence="7">
    <location>
        <begin position="124"/>
        <end position="419"/>
    </location>
</feature>
<evidence type="ECO:0000256" key="3">
    <source>
        <dbReference type="ARBA" id="ARBA00022989"/>
    </source>
</evidence>
<feature type="transmembrane region" description="Helical" evidence="5">
    <location>
        <begin position="159"/>
        <end position="183"/>
    </location>
</feature>
<protein>
    <recommendedName>
        <fullName evidence="5">NADH-quinone oxidoreductase subunit N</fullName>
        <ecNumber evidence="5">7.1.1.-</ecNumber>
    </recommendedName>
    <alternativeName>
        <fullName evidence="5">NADH dehydrogenase I subunit N</fullName>
    </alternativeName>
    <alternativeName>
        <fullName evidence="5">NDH-1 subunit N</fullName>
    </alternativeName>
</protein>
<keyword evidence="4 5" id="KW-0472">Membrane</keyword>
<feature type="transmembrane region" description="Helical" evidence="5">
    <location>
        <begin position="77"/>
        <end position="97"/>
    </location>
</feature>
<name>A0ABW5CF54_9PROT</name>
<feature type="transmembrane region" description="Helical" evidence="5">
    <location>
        <begin position="369"/>
        <end position="389"/>
    </location>
</feature>
<evidence type="ECO:0000256" key="2">
    <source>
        <dbReference type="ARBA" id="ARBA00022692"/>
    </source>
</evidence>
<proteinExistence type="inferred from homology"/>
<evidence type="ECO:0000256" key="4">
    <source>
        <dbReference type="ARBA" id="ARBA00023136"/>
    </source>
</evidence>
<dbReference type="InterPro" id="IPR001750">
    <property type="entry name" value="ND/Mrp_TM"/>
</dbReference>
<keyword evidence="5" id="KW-1003">Cell membrane</keyword>
<organism evidence="8 9">
    <name type="scientific">Phaeospirillum tilakii</name>
    <dbReference type="NCBI Taxonomy" id="741673"/>
    <lineage>
        <taxon>Bacteria</taxon>
        <taxon>Pseudomonadati</taxon>
        <taxon>Pseudomonadota</taxon>
        <taxon>Alphaproteobacteria</taxon>
        <taxon>Rhodospirillales</taxon>
        <taxon>Rhodospirillaceae</taxon>
        <taxon>Phaeospirillum</taxon>
    </lineage>
</organism>
<keyword evidence="9" id="KW-1185">Reference proteome</keyword>
<keyword evidence="5" id="KW-1278">Translocase</keyword>
<feature type="transmembrane region" description="Helical" evidence="5">
    <location>
        <begin position="203"/>
        <end position="221"/>
    </location>
</feature>
<keyword evidence="5" id="KW-0520">NAD</keyword>
<feature type="transmembrane region" description="Helical" evidence="5">
    <location>
        <begin position="6"/>
        <end position="26"/>
    </location>
</feature>
<reference evidence="9" key="1">
    <citation type="journal article" date="2019" name="Int. J. Syst. Evol. Microbiol.">
        <title>The Global Catalogue of Microorganisms (GCM) 10K type strain sequencing project: providing services to taxonomists for standard genome sequencing and annotation.</title>
        <authorList>
            <consortium name="The Broad Institute Genomics Platform"/>
            <consortium name="The Broad Institute Genome Sequencing Center for Infectious Disease"/>
            <person name="Wu L."/>
            <person name="Ma J."/>
        </authorList>
    </citation>
    <scope>NUCLEOTIDE SEQUENCE [LARGE SCALE GENOMIC DNA]</scope>
    <source>
        <strain evidence="9">KCTC 15012</strain>
    </source>
</reference>
<evidence type="ECO:0000256" key="5">
    <source>
        <dbReference type="HAMAP-Rule" id="MF_00445"/>
    </source>
</evidence>
<comment type="caution">
    <text evidence="8">The sequence shown here is derived from an EMBL/GenBank/DDBJ whole genome shotgun (WGS) entry which is preliminary data.</text>
</comment>
<keyword evidence="5" id="KW-0813">Transport</keyword>
<feature type="transmembrane region" description="Helical" evidence="5">
    <location>
        <begin position="395"/>
        <end position="425"/>
    </location>
</feature>
<feature type="transmembrane region" description="Helical" evidence="5">
    <location>
        <begin position="38"/>
        <end position="57"/>
    </location>
</feature>
<evidence type="ECO:0000256" key="6">
    <source>
        <dbReference type="RuleBase" id="RU000320"/>
    </source>
</evidence>
<feature type="transmembrane region" description="Helical" evidence="5">
    <location>
        <begin position="128"/>
        <end position="147"/>
    </location>
</feature>
<comment type="subcellular location">
    <subcellularLocation>
        <location evidence="5">Cell membrane</location>
        <topology evidence="5">Multi-pass membrane protein</topology>
    </subcellularLocation>
    <subcellularLocation>
        <location evidence="1">Endomembrane system</location>
        <topology evidence="1">Multi-pass membrane protein</topology>
    </subcellularLocation>
    <subcellularLocation>
        <location evidence="6">Membrane</location>
        <topology evidence="6">Multi-pass membrane protein</topology>
    </subcellularLocation>
</comment>
<comment type="similarity">
    <text evidence="5">Belongs to the complex I subunit 2 family.</text>
</comment>
<feature type="transmembrane region" description="Helical" evidence="5">
    <location>
        <begin position="274"/>
        <end position="293"/>
    </location>
</feature>
<feature type="transmembrane region" description="Helical" evidence="5">
    <location>
        <begin position="446"/>
        <end position="465"/>
    </location>
</feature>
<keyword evidence="5" id="KW-0830">Ubiquinone</keyword>
<dbReference type="NCBIfam" id="TIGR01770">
    <property type="entry name" value="NDH_I_N"/>
    <property type="match status" value="1"/>
</dbReference>
<evidence type="ECO:0000313" key="8">
    <source>
        <dbReference type="EMBL" id="MFD2235062.1"/>
    </source>
</evidence>
<accession>A0ABW5CF54</accession>
<dbReference type="InterPro" id="IPR010096">
    <property type="entry name" value="NADH-Q_OxRdtase_suN/2"/>
</dbReference>
<dbReference type="Pfam" id="PF00361">
    <property type="entry name" value="Proton_antipo_M"/>
    <property type="match status" value="1"/>
</dbReference>
<dbReference type="HAMAP" id="MF_00445">
    <property type="entry name" value="NDH1_NuoN_1"/>
    <property type="match status" value="1"/>
</dbReference>
<feature type="transmembrane region" description="Helical" evidence="5">
    <location>
        <begin position="328"/>
        <end position="348"/>
    </location>
</feature>
<dbReference type="Proteomes" id="UP001597296">
    <property type="component" value="Unassembled WGS sequence"/>
</dbReference>
<feature type="transmembrane region" description="Helical" evidence="5">
    <location>
        <begin position="104"/>
        <end position="122"/>
    </location>
</feature>
<comment type="subunit">
    <text evidence="5">NDH-1 is composed of 14 different subunits. Subunits NuoA, H, J, K, L, M, N constitute the membrane sector of the complex.</text>
</comment>
<feature type="transmembrane region" description="Helical" evidence="5">
    <location>
        <begin position="241"/>
        <end position="262"/>
    </location>
</feature>
<dbReference type="EC" id="7.1.1.-" evidence="5"/>
<dbReference type="EMBL" id="JBHUIY010000034">
    <property type="protein sequence ID" value="MFD2235062.1"/>
    <property type="molecule type" value="Genomic_DNA"/>
</dbReference>
<keyword evidence="5" id="KW-0874">Quinone</keyword>
<comment type="catalytic activity">
    <reaction evidence="5">
        <text>a quinone + NADH + 5 H(+)(in) = a quinol + NAD(+) + 4 H(+)(out)</text>
        <dbReference type="Rhea" id="RHEA:57888"/>
        <dbReference type="ChEBI" id="CHEBI:15378"/>
        <dbReference type="ChEBI" id="CHEBI:24646"/>
        <dbReference type="ChEBI" id="CHEBI:57540"/>
        <dbReference type="ChEBI" id="CHEBI:57945"/>
        <dbReference type="ChEBI" id="CHEBI:132124"/>
    </reaction>
</comment>
<keyword evidence="2 5" id="KW-0812">Transmembrane</keyword>
<evidence type="ECO:0000259" key="7">
    <source>
        <dbReference type="Pfam" id="PF00361"/>
    </source>
</evidence>